<name>A0AAV2RCT8_MEGNR</name>
<dbReference type="SUPFAM" id="SSF63411">
    <property type="entry name" value="LuxS/MPP-like metallohydrolase"/>
    <property type="match status" value="1"/>
</dbReference>
<comment type="caution">
    <text evidence="1">The sequence shown here is derived from an EMBL/GenBank/DDBJ whole genome shotgun (WGS) entry which is preliminary data.</text>
</comment>
<feature type="non-terminal residue" evidence="1">
    <location>
        <position position="157"/>
    </location>
</feature>
<dbReference type="EMBL" id="CAXKWB010020871">
    <property type="protein sequence ID" value="CAL4122830.1"/>
    <property type="molecule type" value="Genomic_DNA"/>
</dbReference>
<keyword evidence="2" id="KW-1185">Reference proteome</keyword>
<proteinExistence type="predicted"/>
<sequence>FGYEYKGWMKSPIFEKEKLEKNENTFIYSSYENQDNHEPEISNYNSIDEGISPTPYSKKASLDKTKNWDITCKAKVNQAIPFTQYHSTRTGLKITLVETEGPLVEGRFVIATEPADDNGLAHCLEHLIFAGSEDYPYRGTLPLIATRCLARNLNAAT</sequence>
<feature type="non-terminal residue" evidence="1">
    <location>
        <position position="1"/>
    </location>
</feature>
<dbReference type="AlphaFoldDB" id="A0AAV2RCT8"/>
<gene>
    <name evidence="1" type="ORF">MNOR_LOCUS23552</name>
</gene>
<accession>A0AAV2RCT8</accession>
<evidence type="ECO:0008006" key="3">
    <source>
        <dbReference type="Google" id="ProtNLM"/>
    </source>
</evidence>
<dbReference type="PANTHER" id="PTHR43016">
    <property type="entry name" value="PRESEQUENCE PROTEASE"/>
    <property type="match status" value="1"/>
</dbReference>
<protein>
    <recommendedName>
        <fullName evidence="3">Peptidase M16 N-terminal domain-containing protein</fullName>
    </recommendedName>
</protein>
<organism evidence="1 2">
    <name type="scientific">Meganyctiphanes norvegica</name>
    <name type="common">Northern krill</name>
    <name type="synonym">Thysanopoda norvegica</name>
    <dbReference type="NCBI Taxonomy" id="48144"/>
    <lineage>
        <taxon>Eukaryota</taxon>
        <taxon>Metazoa</taxon>
        <taxon>Ecdysozoa</taxon>
        <taxon>Arthropoda</taxon>
        <taxon>Crustacea</taxon>
        <taxon>Multicrustacea</taxon>
        <taxon>Malacostraca</taxon>
        <taxon>Eumalacostraca</taxon>
        <taxon>Eucarida</taxon>
        <taxon>Euphausiacea</taxon>
        <taxon>Euphausiidae</taxon>
        <taxon>Meganyctiphanes</taxon>
    </lineage>
</organism>
<dbReference type="GO" id="GO:0046872">
    <property type="term" value="F:metal ion binding"/>
    <property type="evidence" value="ECO:0007669"/>
    <property type="project" value="InterPro"/>
</dbReference>
<evidence type="ECO:0000313" key="2">
    <source>
        <dbReference type="Proteomes" id="UP001497623"/>
    </source>
</evidence>
<dbReference type="PANTHER" id="PTHR43016:SF16">
    <property type="entry name" value="METALLOPROTEASE, PUTATIVE (AFU_ORTHOLOGUE AFUA_4G07610)-RELATED"/>
    <property type="match status" value="1"/>
</dbReference>
<reference evidence="1 2" key="1">
    <citation type="submission" date="2024-05" db="EMBL/GenBank/DDBJ databases">
        <authorList>
            <person name="Wallberg A."/>
        </authorList>
    </citation>
    <scope>NUCLEOTIDE SEQUENCE [LARGE SCALE GENOMIC DNA]</scope>
</reference>
<dbReference type="Proteomes" id="UP001497623">
    <property type="component" value="Unassembled WGS sequence"/>
</dbReference>
<evidence type="ECO:0000313" key="1">
    <source>
        <dbReference type="EMBL" id="CAL4122830.1"/>
    </source>
</evidence>
<dbReference type="InterPro" id="IPR011249">
    <property type="entry name" value="Metalloenz_LuxS/M16"/>
</dbReference>
<dbReference type="Gene3D" id="3.30.830.10">
    <property type="entry name" value="Metalloenzyme, LuxS/M16 peptidase-like"/>
    <property type="match status" value="1"/>
</dbReference>